<reference evidence="3" key="3">
    <citation type="submission" date="2025-09" db="UniProtKB">
        <authorList>
            <consortium name="Ensembl"/>
        </authorList>
    </citation>
    <scope>IDENTIFICATION</scope>
</reference>
<dbReference type="GeneTree" id="ENSGT00940000161719"/>
<reference evidence="3 4" key="1">
    <citation type="journal article" date="2011" name="Nature">
        <title>A high-resolution map of human evolutionary constraint using 29 mammals.</title>
        <authorList>
            <person name="Lindblad-Toh K."/>
            <person name="Garber M."/>
            <person name="Zuk O."/>
            <person name="Lin M.F."/>
            <person name="Parker B.J."/>
            <person name="Washietl S."/>
            <person name="Kheradpour P."/>
            <person name="Ernst J."/>
            <person name="Jordan G."/>
            <person name="Mauceli E."/>
            <person name="Ward L.D."/>
            <person name="Lowe C.B."/>
            <person name="Holloway A.K."/>
            <person name="Clamp M."/>
            <person name="Gnerre S."/>
            <person name="Alfoldi J."/>
            <person name="Beal K."/>
            <person name="Chang J."/>
            <person name="Clawson H."/>
            <person name="Cuff J."/>
            <person name="Di Palma F."/>
            <person name="Fitzgerald S."/>
            <person name="Flicek P."/>
            <person name="Guttman M."/>
            <person name="Hubisz M.J."/>
            <person name="Jaffe D.B."/>
            <person name="Jungreis I."/>
            <person name="Kent W.J."/>
            <person name="Kostka D."/>
            <person name="Lara M."/>
            <person name="Martins A.L."/>
            <person name="Massingham T."/>
            <person name="Moltke I."/>
            <person name="Raney B.J."/>
            <person name="Rasmussen M.D."/>
            <person name="Robinson J."/>
            <person name="Stark A."/>
            <person name="Vilella A.J."/>
            <person name="Wen J."/>
            <person name="Xie X."/>
            <person name="Zody M.C."/>
            <person name="Baldwin J."/>
            <person name="Bloom T."/>
            <person name="Chin C.W."/>
            <person name="Heiman D."/>
            <person name="Nicol R."/>
            <person name="Nusbaum C."/>
            <person name="Young S."/>
            <person name="Wilkinson J."/>
            <person name="Worley K.C."/>
            <person name="Kovar C.L."/>
            <person name="Muzny D.M."/>
            <person name="Gibbs R.A."/>
            <person name="Cree A."/>
            <person name="Dihn H.H."/>
            <person name="Fowler G."/>
            <person name="Jhangiani S."/>
            <person name="Joshi V."/>
            <person name="Lee S."/>
            <person name="Lewis L.R."/>
            <person name="Nazareth L.V."/>
            <person name="Okwuonu G."/>
            <person name="Santibanez J."/>
            <person name="Warren W.C."/>
            <person name="Mardis E.R."/>
            <person name="Weinstock G.M."/>
            <person name="Wilson R.K."/>
            <person name="Delehaunty K."/>
            <person name="Dooling D."/>
            <person name="Fronik C."/>
            <person name="Fulton L."/>
            <person name="Fulton B."/>
            <person name="Graves T."/>
            <person name="Minx P."/>
            <person name="Sodergren E."/>
            <person name="Birney E."/>
            <person name="Margulies E.H."/>
            <person name="Herrero J."/>
            <person name="Green E.D."/>
            <person name="Haussler D."/>
            <person name="Siepel A."/>
            <person name="Goldman N."/>
            <person name="Pollard K.S."/>
            <person name="Pedersen J.S."/>
            <person name="Lander E.S."/>
            <person name="Kellis M."/>
        </authorList>
    </citation>
    <scope>NUCLEOTIDE SEQUENCE [LARGE SCALE GENOMIC DNA]</scope>
</reference>
<evidence type="ECO:0000313" key="4">
    <source>
        <dbReference type="Proteomes" id="UP000001074"/>
    </source>
</evidence>
<accession>G1PVM2</accession>
<keyword evidence="1" id="KW-0472">Membrane</keyword>
<dbReference type="eggNOG" id="KOG3627">
    <property type="taxonomic scope" value="Eukaryota"/>
</dbReference>
<keyword evidence="4" id="KW-1185">Reference proteome</keyword>
<dbReference type="InterPro" id="IPR036364">
    <property type="entry name" value="SEA_dom_sf"/>
</dbReference>
<dbReference type="Proteomes" id="UP000001074">
    <property type="component" value="Unassembled WGS sequence"/>
</dbReference>
<dbReference type="Gene3D" id="3.30.70.960">
    <property type="entry name" value="SEA domain"/>
    <property type="match status" value="1"/>
</dbReference>
<sequence>VQRPARVPSTSRFLNPYVVLFLVIAVVLILAVIIGLLIHFLAFDKKSYFYSSSFEIPNVKYNDKLNSPATQEYRNLSGRIESAITTTFKKSDLRNQFIRAHVVKLRQKGSAVMADTVMKFKFSRNNNAASMKSRIESVLHQILNSFGNLEINPPTDVAGKTEHTAVRFLVNTC</sequence>
<dbReference type="HOGENOM" id="CLU_1551162_0_0_1"/>
<dbReference type="InParanoid" id="G1PVM2"/>
<feature type="transmembrane region" description="Helical" evidence="1">
    <location>
        <begin position="17"/>
        <end position="43"/>
    </location>
</feature>
<dbReference type="PROSITE" id="PS50024">
    <property type="entry name" value="SEA"/>
    <property type="match status" value="1"/>
</dbReference>
<dbReference type="InterPro" id="IPR000082">
    <property type="entry name" value="SEA_dom"/>
</dbReference>
<evidence type="ECO:0000256" key="1">
    <source>
        <dbReference type="SAM" id="Phobius"/>
    </source>
</evidence>
<evidence type="ECO:0000259" key="2">
    <source>
        <dbReference type="PROSITE" id="PS50024"/>
    </source>
</evidence>
<organism evidence="3 4">
    <name type="scientific">Myotis lucifugus</name>
    <name type="common">Little brown bat</name>
    <dbReference type="NCBI Taxonomy" id="59463"/>
    <lineage>
        <taxon>Eukaryota</taxon>
        <taxon>Metazoa</taxon>
        <taxon>Chordata</taxon>
        <taxon>Craniata</taxon>
        <taxon>Vertebrata</taxon>
        <taxon>Euteleostomi</taxon>
        <taxon>Mammalia</taxon>
        <taxon>Eutheria</taxon>
        <taxon>Laurasiatheria</taxon>
        <taxon>Chiroptera</taxon>
        <taxon>Yangochiroptera</taxon>
        <taxon>Vespertilionidae</taxon>
        <taxon>Myotis</taxon>
    </lineage>
</organism>
<keyword evidence="1" id="KW-1133">Transmembrane helix</keyword>
<evidence type="ECO:0000313" key="3">
    <source>
        <dbReference type="Ensembl" id="ENSMLUP00000015398.2"/>
    </source>
</evidence>
<dbReference type="Pfam" id="PF01390">
    <property type="entry name" value="SEA"/>
    <property type="match status" value="1"/>
</dbReference>
<dbReference type="Ensembl" id="ENSMLUT00000016895.2">
    <property type="protein sequence ID" value="ENSMLUP00000015398.2"/>
    <property type="gene ID" value="ENSMLUG00000016893.2"/>
</dbReference>
<dbReference type="AlphaFoldDB" id="G1PVM2"/>
<dbReference type="SUPFAM" id="SSF82671">
    <property type="entry name" value="SEA domain"/>
    <property type="match status" value="1"/>
</dbReference>
<name>G1PVM2_MYOLU</name>
<feature type="domain" description="SEA" evidence="2">
    <location>
        <begin position="46"/>
        <end position="163"/>
    </location>
</feature>
<dbReference type="EMBL" id="AAPE02047672">
    <property type="status" value="NOT_ANNOTATED_CDS"/>
    <property type="molecule type" value="Genomic_DNA"/>
</dbReference>
<keyword evidence="1" id="KW-0812">Transmembrane</keyword>
<dbReference type="STRING" id="59463.ENSMLUP00000015398"/>
<proteinExistence type="predicted"/>
<reference evidence="3" key="2">
    <citation type="submission" date="2025-08" db="UniProtKB">
        <authorList>
            <consortium name="Ensembl"/>
        </authorList>
    </citation>
    <scope>IDENTIFICATION</scope>
</reference>
<protein>
    <recommendedName>
        <fullName evidence="2">SEA domain-containing protein</fullName>
    </recommendedName>
</protein>